<gene>
    <name evidence="1" type="ORF">M8818_007182</name>
</gene>
<sequence length="353" mass="38467">MMSSLRSAFYFTIPSLADATPLDCRIYTSNTPGQWNKGAIIAHPYAPLGGSYDDPVVMSLVSLLAQEMVVVTFNFRGAGTSKGKTSWTGKAEREDYTAVIGLLTHYLRHLEVEESGHGQLDLLLAGYSYGSLILSQLLPIATILQTFVSPPTGTPQSEILLRARTLADQTSVLQDIPTDRGRTLSPVKAGRSHRKSNSHSGPIIMGGEESPELWDGLLQDEWSLPTLEGAAIQLPRYHAPTDAYNGITRTLHVPKPSGPILQSSVSSRSANSYMALREIHYHPPLCGRVGPRAFPTRIKHLHVDTTPPQPVGLSCSPGQLGQLLPRCPCATRSGRHLAKRACRRLHSTSQRPQ</sequence>
<dbReference type="EMBL" id="JAMKPW020000042">
    <property type="protein sequence ID" value="KAK8196030.1"/>
    <property type="molecule type" value="Genomic_DNA"/>
</dbReference>
<protein>
    <submittedName>
        <fullName evidence="1">Uncharacterized protein</fullName>
    </submittedName>
</protein>
<evidence type="ECO:0000313" key="2">
    <source>
        <dbReference type="Proteomes" id="UP001320706"/>
    </source>
</evidence>
<keyword evidence="2" id="KW-1185">Reference proteome</keyword>
<reference evidence="1" key="1">
    <citation type="submission" date="2024-02" db="EMBL/GenBank/DDBJ databases">
        <title>Metagenome Assembled Genome of Zalaria obscura JY119.</title>
        <authorList>
            <person name="Vighnesh L."/>
            <person name="Jagadeeshwari U."/>
            <person name="Venkata Ramana C."/>
            <person name="Sasikala C."/>
        </authorList>
    </citation>
    <scope>NUCLEOTIDE SEQUENCE</scope>
    <source>
        <strain evidence="1">JY119</strain>
    </source>
</reference>
<name>A0ACC3S5B3_9PEZI</name>
<accession>A0ACC3S5B3</accession>
<proteinExistence type="predicted"/>
<evidence type="ECO:0000313" key="1">
    <source>
        <dbReference type="EMBL" id="KAK8196030.1"/>
    </source>
</evidence>
<comment type="caution">
    <text evidence="1">The sequence shown here is derived from an EMBL/GenBank/DDBJ whole genome shotgun (WGS) entry which is preliminary data.</text>
</comment>
<organism evidence="1 2">
    <name type="scientific">Zalaria obscura</name>
    <dbReference type="NCBI Taxonomy" id="2024903"/>
    <lineage>
        <taxon>Eukaryota</taxon>
        <taxon>Fungi</taxon>
        <taxon>Dikarya</taxon>
        <taxon>Ascomycota</taxon>
        <taxon>Pezizomycotina</taxon>
        <taxon>Dothideomycetes</taxon>
        <taxon>Dothideomycetidae</taxon>
        <taxon>Dothideales</taxon>
        <taxon>Zalariaceae</taxon>
        <taxon>Zalaria</taxon>
    </lineage>
</organism>
<dbReference type="Proteomes" id="UP001320706">
    <property type="component" value="Unassembled WGS sequence"/>
</dbReference>